<protein>
    <submittedName>
        <fullName evidence="7">Related to F1F0-ATPase complex assembly protein (ATP12 protein)</fullName>
    </submittedName>
</protein>
<comment type="subcellular location">
    <subcellularLocation>
        <location evidence="1">Mitochondrion</location>
    </subcellularLocation>
</comment>
<evidence type="ECO:0000256" key="3">
    <source>
        <dbReference type="ARBA" id="ARBA00022946"/>
    </source>
</evidence>
<keyword evidence="5" id="KW-0143">Chaperone</keyword>
<dbReference type="InterPro" id="IPR023335">
    <property type="entry name" value="ATP12_ortho_dom_sf"/>
</dbReference>
<dbReference type="InterPro" id="IPR042272">
    <property type="entry name" value="ATP12_ATP_synth-F1-assembly_N"/>
</dbReference>
<dbReference type="Proteomes" id="UP001187682">
    <property type="component" value="Unassembled WGS sequence"/>
</dbReference>
<gene>
    <name evidence="7" type="ORF">DNG_03007</name>
</gene>
<evidence type="ECO:0000313" key="8">
    <source>
        <dbReference type="Proteomes" id="UP001187682"/>
    </source>
</evidence>
<keyword evidence="8" id="KW-1185">Reference proteome</keyword>
<dbReference type="Gene3D" id="3.30.2180.10">
    <property type="entry name" value="ATP12-like"/>
    <property type="match status" value="1"/>
</dbReference>
<evidence type="ECO:0000256" key="1">
    <source>
        <dbReference type="ARBA" id="ARBA00004173"/>
    </source>
</evidence>
<keyword evidence="4" id="KW-0496">Mitochondrion</keyword>
<comment type="similarity">
    <text evidence="2">Belongs to the ATP12 family.</text>
</comment>
<dbReference type="Pfam" id="PF07542">
    <property type="entry name" value="ATP12"/>
    <property type="match status" value="1"/>
</dbReference>
<dbReference type="GO" id="GO:0033615">
    <property type="term" value="P:mitochondrial proton-transporting ATP synthase complex assembly"/>
    <property type="evidence" value="ECO:0007669"/>
    <property type="project" value="TreeGrafter"/>
</dbReference>
<dbReference type="SUPFAM" id="SSF160909">
    <property type="entry name" value="ATP12-like"/>
    <property type="match status" value="1"/>
</dbReference>
<evidence type="ECO:0000313" key="7">
    <source>
        <dbReference type="EMBL" id="SPO00157.1"/>
    </source>
</evidence>
<dbReference type="InterPro" id="IPR011419">
    <property type="entry name" value="ATP12_ATP_synth-F1-assembly"/>
</dbReference>
<dbReference type="EMBL" id="ONZQ02000003">
    <property type="protein sequence ID" value="SPO00157.1"/>
    <property type="molecule type" value="Genomic_DNA"/>
</dbReference>
<evidence type="ECO:0000256" key="4">
    <source>
        <dbReference type="ARBA" id="ARBA00023128"/>
    </source>
</evidence>
<evidence type="ECO:0000256" key="6">
    <source>
        <dbReference type="SAM" id="MobiDB-lite"/>
    </source>
</evidence>
<feature type="region of interest" description="Disordered" evidence="6">
    <location>
        <begin position="38"/>
        <end position="58"/>
    </location>
</feature>
<dbReference type="GO" id="GO:0005739">
    <property type="term" value="C:mitochondrion"/>
    <property type="evidence" value="ECO:0007669"/>
    <property type="project" value="UniProtKB-SubCell"/>
</dbReference>
<organism evidence="7 8">
    <name type="scientific">Cephalotrichum gorgonifer</name>
    <dbReference type="NCBI Taxonomy" id="2041049"/>
    <lineage>
        <taxon>Eukaryota</taxon>
        <taxon>Fungi</taxon>
        <taxon>Dikarya</taxon>
        <taxon>Ascomycota</taxon>
        <taxon>Pezizomycotina</taxon>
        <taxon>Sordariomycetes</taxon>
        <taxon>Hypocreomycetidae</taxon>
        <taxon>Microascales</taxon>
        <taxon>Microascaceae</taxon>
        <taxon>Cephalotrichum</taxon>
    </lineage>
</organism>
<sequence length="353" mass="38407">MQPFARLARRVGAVPPTASLSNVQRTFRSLAPLSANVAPAVGSSGPPPPPPAGESDGYDMARRRKRLRQMEMLRQLKNIKENGRGAKMRFWDDVSVREVDDHLQVFLDDRPLRHPSTKQIVRIPASKPHLATALALEWDVLTATQDATKNHLIPLTSLVCRALDIEAEGPAGPIRQSVTQSLMPYLDTDSLLCWAPEGDERTETLRELQRATADDVIGFLVGRVWPGSTIVPVLDGASIFPRSQEPGTRDVVQGWVSGLSSWELAGLERAVLAGKSVLLAARLVAEWSEGPAGVARSEGGERFGVELAARAASLEVAFQTGNWGEVEDTHDVEKEDVRRQLGSTVLLIAGEGR</sequence>
<evidence type="ECO:0000256" key="2">
    <source>
        <dbReference type="ARBA" id="ARBA00008231"/>
    </source>
</evidence>
<dbReference type="Gene3D" id="1.10.3580.10">
    <property type="entry name" value="ATP12 ATPase"/>
    <property type="match status" value="1"/>
</dbReference>
<reference evidence="7" key="1">
    <citation type="submission" date="2018-03" db="EMBL/GenBank/DDBJ databases">
        <authorList>
            <person name="Guldener U."/>
        </authorList>
    </citation>
    <scope>NUCLEOTIDE SEQUENCE</scope>
</reference>
<name>A0AAE8MU13_9PEZI</name>
<keyword evidence="3" id="KW-0809">Transit peptide</keyword>
<dbReference type="AlphaFoldDB" id="A0AAE8MU13"/>
<evidence type="ECO:0000256" key="5">
    <source>
        <dbReference type="ARBA" id="ARBA00023186"/>
    </source>
</evidence>
<dbReference type="PANTHER" id="PTHR21013">
    <property type="entry name" value="ATP SYNTHASE MITOCHONDRIAL F1 COMPLEX ASSEMBLY FACTOR 2/ATP12 PROTEIN, MITOCHONDRIAL PRECURSOR"/>
    <property type="match status" value="1"/>
</dbReference>
<proteinExistence type="inferred from homology"/>
<comment type="caution">
    <text evidence="7">The sequence shown here is derived from an EMBL/GenBank/DDBJ whole genome shotgun (WGS) entry which is preliminary data.</text>
</comment>
<dbReference type="PANTHER" id="PTHR21013:SF10">
    <property type="entry name" value="ATP SYNTHASE MITOCHONDRIAL F1 COMPLEX ASSEMBLY FACTOR 2"/>
    <property type="match status" value="1"/>
</dbReference>
<accession>A0AAE8MU13</accession>